<accession>A0A381ZLK8</accession>
<dbReference type="InterPro" id="IPR012337">
    <property type="entry name" value="RNaseH-like_sf"/>
</dbReference>
<evidence type="ECO:0000259" key="5">
    <source>
        <dbReference type="SMART" id="SM00732"/>
    </source>
</evidence>
<dbReference type="PANTHER" id="PTHR33317:SF4">
    <property type="entry name" value="POLYNUCLEOTIDYL TRANSFERASE, RIBONUCLEASE H-LIKE SUPERFAMILY PROTEIN"/>
    <property type="match status" value="1"/>
</dbReference>
<keyword evidence="4" id="KW-0378">Hydrolase</keyword>
<dbReference type="GO" id="GO:0004518">
    <property type="term" value="F:nuclease activity"/>
    <property type="evidence" value="ECO:0007669"/>
    <property type="project" value="UniProtKB-KW"/>
</dbReference>
<dbReference type="InterPro" id="IPR005227">
    <property type="entry name" value="YqgF"/>
</dbReference>
<dbReference type="InterPro" id="IPR037027">
    <property type="entry name" value="YqgF/RNaseH-like_dom_sf"/>
</dbReference>
<organism evidence="6">
    <name type="scientific">marine metagenome</name>
    <dbReference type="NCBI Taxonomy" id="408172"/>
    <lineage>
        <taxon>unclassified sequences</taxon>
        <taxon>metagenomes</taxon>
        <taxon>ecological metagenomes</taxon>
    </lineage>
</organism>
<evidence type="ECO:0000313" key="6">
    <source>
        <dbReference type="EMBL" id="SVA89851.1"/>
    </source>
</evidence>
<evidence type="ECO:0000256" key="1">
    <source>
        <dbReference type="ARBA" id="ARBA00022490"/>
    </source>
</evidence>
<dbReference type="InterPro" id="IPR006641">
    <property type="entry name" value="YqgF/RNaseH-like_dom"/>
</dbReference>
<reference evidence="6" key="1">
    <citation type="submission" date="2018-05" db="EMBL/GenBank/DDBJ databases">
        <authorList>
            <person name="Lanie J.A."/>
            <person name="Ng W.-L."/>
            <person name="Kazmierczak K.M."/>
            <person name="Andrzejewski T.M."/>
            <person name="Davidsen T.M."/>
            <person name="Wayne K.J."/>
            <person name="Tettelin H."/>
            <person name="Glass J.I."/>
            <person name="Rusch D."/>
            <person name="Podicherti R."/>
            <person name="Tsui H.-C.T."/>
            <person name="Winkler M.E."/>
        </authorList>
    </citation>
    <scope>NUCLEOTIDE SEQUENCE</scope>
</reference>
<dbReference type="HAMAP" id="MF_00651">
    <property type="entry name" value="Nuclease_YqgF"/>
    <property type="match status" value="1"/>
</dbReference>
<dbReference type="CDD" id="cd16964">
    <property type="entry name" value="YqgF"/>
    <property type="match status" value="1"/>
</dbReference>
<evidence type="ECO:0000256" key="4">
    <source>
        <dbReference type="ARBA" id="ARBA00022801"/>
    </source>
</evidence>
<dbReference type="GO" id="GO:0016787">
    <property type="term" value="F:hydrolase activity"/>
    <property type="evidence" value="ECO:0007669"/>
    <property type="project" value="UniProtKB-KW"/>
</dbReference>
<name>A0A381ZLK8_9ZZZZ</name>
<feature type="domain" description="YqgF/RNase H-like" evidence="5">
    <location>
        <begin position="3"/>
        <end position="103"/>
    </location>
</feature>
<dbReference type="SMART" id="SM00732">
    <property type="entry name" value="YqgFc"/>
    <property type="match status" value="1"/>
</dbReference>
<evidence type="ECO:0000256" key="3">
    <source>
        <dbReference type="ARBA" id="ARBA00022722"/>
    </source>
</evidence>
<keyword evidence="3" id="KW-0540">Nuclease</keyword>
<keyword evidence="1" id="KW-0963">Cytoplasm</keyword>
<protein>
    <recommendedName>
        <fullName evidence="5">YqgF/RNase H-like domain-containing protein</fullName>
    </recommendedName>
</protein>
<dbReference type="Pfam" id="PF03652">
    <property type="entry name" value="RuvX"/>
    <property type="match status" value="1"/>
</dbReference>
<keyword evidence="2" id="KW-0690">Ribosome biogenesis</keyword>
<proteinExistence type="inferred from homology"/>
<dbReference type="SUPFAM" id="SSF53098">
    <property type="entry name" value="Ribonuclease H-like"/>
    <property type="match status" value="1"/>
</dbReference>
<gene>
    <name evidence="6" type="ORF">METZ01_LOCUS142705</name>
</gene>
<dbReference type="GO" id="GO:0000967">
    <property type="term" value="P:rRNA 5'-end processing"/>
    <property type="evidence" value="ECO:0007669"/>
    <property type="project" value="TreeGrafter"/>
</dbReference>
<dbReference type="GO" id="GO:0005829">
    <property type="term" value="C:cytosol"/>
    <property type="evidence" value="ECO:0007669"/>
    <property type="project" value="TreeGrafter"/>
</dbReference>
<dbReference type="PANTHER" id="PTHR33317">
    <property type="entry name" value="POLYNUCLEOTIDYL TRANSFERASE, RIBONUCLEASE H-LIKE SUPERFAMILY PROTEIN"/>
    <property type="match status" value="1"/>
</dbReference>
<dbReference type="AlphaFoldDB" id="A0A381ZLK8"/>
<dbReference type="EMBL" id="UINC01021715">
    <property type="protein sequence ID" value="SVA89851.1"/>
    <property type="molecule type" value="Genomic_DNA"/>
</dbReference>
<dbReference type="Gene3D" id="3.30.420.140">
    <property type="entry name" value="YqgF/RNase H-like domain"/>
    <property type="match status" value="1"/>
</dbReference>
<evidence type="ECO:0000256" key="2">
    <source>
        <dbReference type="ARBA" id="ARBA00022517"/>
    </source>
</evidence>
<sequence length="147" mass="16233">MSQTVLGFDYGRRKIGIAVGQTSTGFAEGIATIPANSPAGPWLKIEKLIEDWEPDTLVVGLPFAVDGSEPEFAGYTREFGRQLQCRFELPVDFVDETLTTDFADAIIRETTAPGKRITKRRKSVRDQLAAELILKTYLHECTTPQAG</sequence>
<dbReference type="NCBIfam" id="TIGR00250">
    <property type="entry name" value="RNAse_H_YqgF"/>
    <property type="match status" value="1"/>
</dbReference>